<organism evidence="2 3">
    <name type="scientific">Bosea lupini</name>
    <dbReference type="NCBI Taxonomy" id="1036779"/>
    <lineage>
        <taxon>Bacteria</taxon>
        <taxon>Pseudomonadati</taxon>
        <taxon>Pseudomonadota</taxon>
        <taxon>Alphaproteobacteria</taxon>
        <taxon>Hyphomicrobiales</taxon>
        <taxon>Boseaceae</taxon>
        <taxon>Bosea</taxon>
    </lineage>
</organism>
<dbReference type="STRING" id="1036779.SAMN04515666_105265"/>
<dbReference type="RefSeq" id="WP_091836592.1">
    <property type="nucleotide sequence ID" value="NZ_FOAN01000005.1"/>
</dbReference>
<accession>A0A1H7SX58</accession>
<evidence type="ECO:0000256" key="1">
    <source>
        <dbReference type="SAM" id="Phobius"/>
    </source>
</evidence>
<evidence type="ECO:0000313" key="2">
    <source>
        <dbReference type="EMBL" id="SEL77250.1"/>
    </source>
</evidence>
<keyword evidence="1" id="KW-0812">Transmembrane</keyword>
<evidence type="ECO:0000313" key="3">
    <source>
        <dbReference type="Proteomes" id="UP000199664"/>
    </source>
</evidence>
<gene>
    <name evidence="2" type="ORF">SAMN04515666_105265</name>
</gene>
<protein>
    <submittedName>
        <fullName evidence="2">Uncharacterized protein</fullName>
    </submittedName>
</protein>
<dbReference type="Proteomes" id="UP000199664">
    <property type="component" value="Unassembled WGS sequence"/>
</dbReference>
<name>A0A1H7SX58_9HYPH</name>
<keyword evidence="1" id="KW-1133">Transmembrane helix</keyword>
<reference evidence="3" key="1">
    <citation type="submission" date="2016-10" db="EMBL/GenBank/DDBJ databases">
        <authorList>
            <person name="Varghese N."/>
            <person name="Submissions S."/>
        </authorList>
    </citation>
    <scope>NUCLEOTIDE SEQUENCE [LARGE SCALE GENOMIC DNA]</scope>
    <source>
        <strain evidence="3">LMG 26383,CCUG 61248,R- 45681</strain>
    </source>
</reference>
<keyword evidence="3" id="KW-1185">Reference proteome</keyword>
<dbReference type="EMBL" id="FOAN01000005">
    <property type="protein sequence ID" value="SEL77250.1"/>
    <property type="molecule type" value="Genomic_DNA"/>
</dbReference>
<dbReference type="AlphaFoldDB" id="A0A1H7SX58"/>
<dbReference type="OrthoDB" id="8156128at2"/>
<proteinExistence type="predicted"/>
<sequence>MDNDKRLPPDVPSHEDEIDRATGSVAARAADLANRTAETVKDGYGRAKEKLAEIDPRDTLRDAGRYAQETGEAAVETVNRHPLAAFAIGAVSVGLLAWAMTPRRSSWQPDTSGWTRMLRDYSDQALRAGRDLVGSGREQLDRSRDYASRGQEYLDMGRDYAREGGQMLMRRGEREPLAAVVGVGLALYVIGSLLSSSGSSGQSQPAARRRAKR</sequence>
<keyword evidence="1" id="KW-0472">Membrane</keyword>
<feature type="transmembrane region" description="Helical" evidence="1">
    <location>
        <begin position="177"/>
        <end position="195"/>
    </location>
</feature>